<organism evidence="1 2">
    <name type="scientific">Xyrichtys novacula</name>
    <name type="common">Pearly razorfish</name>
    <name type="synonym">Hemipteronotus novacula</name>
    <dbReference type="NCBI Taxonomy" id="13765"/>
    <lineage>
        <taxon>Eukaryota</taxon>
        <taxon>Metazoa</taxon>
        <taxon>Chordata</taxon>
        <taxon>Craniata</taxon>
        <taxon>Vertebrata</taxon>
        <taxon>Euteleostomi</taxon>
        <taxon>Actinopterygii</taxon>
        <taxon>Neopterygii</taxon>
        <taxon>Teleostei</taxon>
        <taxon>Neoteleostei</taxon>
        <taxon>Acanthomorphata</taxon>
        <taxon>Eupercaria</taxon>
        <taxon>Labriformes</taxon>
        <taxon>Labridae</taxon>
        <taxon>Xyrichtys</taxon>
    </lineage>
</organism>
<sequence length="113" mass="13073">MDVRTTPPPQCLRFSTDARLAASFPDGFGVSEDERERWTLLQTRTRLLQLSLDQRCLNVTDPVVLLVFLMVFLHYTQSKCKLTPSSSQRHSYITYIHHFYNSFIRVSVSFGGE</sequence>
<evidence type="ECO:0000313" key="1">
    <source>
        <dbReference type="EMBL" id="CAJ1081397.1"/>
    </source>
</evidence>
<evidence type="ECO:0000313" key="2">
    <source>
        <dbReference type="Proteomes" id="UP001178508"/>
    </source>
</evidence>
<reference evidence="1" key="1">
    <citation type="submission" date="2023-08" db="EMBL/GenBank/DDBJ databases">
        <authorList>
            <person name="Alioto T."/>
            <person name="Alioto T."/>
            <person name="Gomez Garrido J."/>
        </authorList>
    </citation>
    <scope>NUCLEOTIDE SEQUENCE</scope>
</reference>
<keyword evidence="2" id="KW-1185">Reference proteome</keyword>
<protein>
    <submittedName>
        <fullName evidence="1">Uncharacterized protein</fullName>
    </submittedName>
</protein>
<accession>A0AAV1H5U5</accession>
<dbReference type="EMBL" id="OY660882">
    <property type="protein sequence ID" value="CAJ1081397.1"/>
    <property type="molecule type" value="Genomic_DNA"/>
</dbReference>
<gene>
    <name evidence="1" type="ORF">XNOV1_A019000</name>
</gene>
<dbReference type="Proteomes" id="UP001178508">
    <property type="component" value="Chromosome 19"/>
</dbReference>
<name>A0AAV1H5U5_XYRNO</name>
<proteinExistence type="predicted"/>
<dbReference type="AlphaFoldDB" id="A0AAV1H5U5"/>